<gene>
    <name evidence="5" type="primary">ychF</name>
    <name evidence="5" type="ORF">ENV67_06955</name>
</gene>
<dbReference type="SUPFAM" id="SSF52540">
    <property type="entry name" value="P-loop containing nucleoside triphosphate hydrolases"/>
    <property type="match status" value="1"/>
</dbReference>
<dbReference type="PANTHER" id="PTHR23305">
    <property type="entry name" value="OBG GTPASE FAMILY"/>
    <property type="match status" value="1"/>
</dbReference>
<dbReference type="InterPro" id="IPR023192">
    <property type="entry name" value="TGS-like_dom_sf"/>
</dbReference>
<proteinExistence type="predicted"/>
<dbReference type="Gene3D" id="1.10.150.300">
    <property type="entry name" value="TGS-like domain"/>
    <property type="match status" value="1"/>
</dbReference>
<dbReference type="EMBL" id="DTHG01000084">
    <property type="protein sequence ID" value="HGW92259.1"/>
    <property type="molecule type" value="Genomic_DNA"/>
</dbReference>
<accession>A0A7C4U8M7</accession>
<dbReference type="PANTHER" id="PTHR23305:SF18">
    <property type="entry name" value="OBG-TYPE G DOMAIN-CONTAINING PROTEIN"/>
    <property type="match status" value="1"/>
</dbReference>
<sequence length="317" mass="36794">MINIAILGERQSGKSTLFDTIVGGREHKERKGILILKDENLDFLHTLYPEAKKTNIHIEIIDTEVINFNDTLIRDSDIFIYVIPLFENGKMEILKSFIDDIIINDISVIENRLKKLEKSHERLNENEPRILKEMKEFLEKGRKLIEFGEIPSYLKGFNFLSTKPLIGIGNISEEMEEKEDVIFGIPVIFSKCKLQKEMEELEEKDREEFKNMFGIKEPLKDKLIEYIVKSLNLIRFYTANKNEVKSYFLKKGENVLKAAGIIHSDFEKGFVRASVINIQDLKRFGDEKKAKEGGCYKVEGKEYIVQDGDVIYIRSSL</sequence>
<dbReference type="InterPro" id="IPR013029">
    <property type="entry name" value="YchF_C"/>
</dbReference>
<dbReference type="GO" id="GO:0005524">
    <property type="term" value="F:ATP binding"/>
    <property type="evidence" value="ECO:0007669"/>
    <property type="project" value="UniProtKB-KW"/>
</dbReference>
<dbReference type="PROSITE" id="PS51880">
    <property type="entry name" value="TGS"/>
    <property type="match status" value="1"/>
</dbReference>
<dbReference type="GO" id="GO:0016887">
    <property type="term" value="F:ATP hydrolysis activity"/>
    <property type="evidence" value="ECO:0007669"/>
    <property type="project" value="TreeGrafter"/>
</dbReference>
<evidence type="ECO:0000256" key="1">
    <source>
        <dbReference type="ARBA" id="ARBA00022741"/>
    </source>
</evidence>
<evidence type="ECO:0000256" key="2">
    <source>
        <dbReference type="ARBA" id="ARBA00022840"/>
    </source>
</evidence>
<dbReference type="AlphaFoldDB" id="A0A7C4U8M7"/>
<dbReference type="Gene3D" id="3.10.20.30">
    <property type="match status" value="1"/>
</dbReference>
<feature type="domain" description="TGS" evidence="4">
    <location>
        <begin position="232"/>
        <end position="315"/>
    </location>
</feature>
<dbReference type="InterPro" id="IPR027417">
    <property type="entry name" value="P-loop_NTPase"/>
</dbReference>
<keyword evidence="1" id="KW-0547">Nucleotide-binding</keyword>
<evidence type="ECO:0000256" key="3">
    <source>
        <dbReference type="SAM" id="Coils"/>
    </source>
</evidence>
<dbReference type="Pfam" id="PF06071">
    <property type="entry name" value="YchF-GTPase_C"/>
    <property type="match status" value="1"/>
</dbReference>
<protein>
    <submittedName>
        <fullName evidence="5">Redox-regulated ATPase YchF</fullName>
    </submittedName>
</protein>
<organism evidence="5">
    <name type="scientific">candidate division WOR-3 bacterium</name>
    <dbReference type="NCBI Taxonomy" id="2052148"/>
    <lineage>
        <taxon>Bacteria</taxon>
        <taxon>Bacteria division WOR-3</taxon>
    </lineage>
</organism>
<evidence type="ECO:0000313" key="5">
    <source>
        <dbReference type="EMBL" id="HGW92259.1"/>
    </source>
</evidence>
<keyword evidence="2" id="KW-0067">ATP-binding</keyword>
<dbReference type="FunFam" id="3.10.20.30:FF:000001">
    <property type="entry name" value="Ribosome-binding ATPase YchF"/>
    <property type="match status" value="1"/>
</dbReference>
<comment type="caution">
    <text evidence="5">The sequence shown here is derived from an EMBL/GenBank/DDBJ whole genome shotgun (WGS) entry which is preliminary data.</text>
</comment>
<dbReference type="Gene3D" id="3.40.50.300">
    <property type="entry name" value="P-loop containing nucleotide triphosphate hydrolases"/>
    <property type="match status" value="1"/>
</dbReference>
<reference evidence="5" key="1">
    <citation type="journal article" date="2020" name="mSystems">
        <title>Genome- and Community-Level Interaction Insights into Carbon Utilization and Element Cycling Functions of Hydrothermarchaeota in Hydrothermal Sediment.</title>
        <authorList>
            <person name="Zhou Z."/>
            <person name="Liu Y."/>
            <person name="Xu W."/>
            <person name="Pan J."/>
            <person name="Luo Z.H."/>
            <person name="Li M."/>
        </authorList>
    </citation>
    <scope>NUCLEOTIDE SEQUENCE [LARGE SCALE GENOMIC DNA]</scope>
    <source>
        <strain evidence="5">SpSt-780</strain>
    </source>
</reference>
<dbReference type="InterPro" id="IPR012675">
    <property type="entry name" value="Beta-grasp_dom_sf"/>
</dbReference>
<name>A0A7C4U8M7_UNCW3</name>
<feature type="coiled-coil region" evidence="3">
    <location>
        <begin position="106"/>
        <end position="133"/>
    </location>
</feature>
<dbReference type="SUPFAM" id="SSF81271">
    <property type="entry name" value="TGS-like"/>
    <property type="match status" value="1"/>
</dbReference>
<dbReference type="InterPro" id="IPR004095">
    <property type="entry name" value="TGS"/>
</dbReference>
<dbReference type="GO" id="GO:0005737">
    <property type="term" value="C:cytoplasm"/>
    <property type="evidence" value="ECO:0007669"/>
    <property type="project" value="TreeGrafter"/>
</dbReference>
<evidence type="ECO:0000259" key="4">
    <source>
        <dbReference type="PROSITE" id="PS51880"/>
    </source>
</evidence>
<keyword evidence="3" id="KW-0175">Coiled coil</keyword>
<dbReference type="InterPro" id="IPR012676">
    <property type="entry name" value="TGS-like"/>
</dbReference>